<dbReference type="GO" id="GO:0030570">
    <property type="term" value="F:pectate lyase activity"/>
    <property type="evidence" value="ECO:0007669"/>
    <property type="project" value="UniProtKB-UniRule"/>
</dbReference>
<protein>
    <recommendedName>
        <fullName evidence="10">Pectate lyase</fullName>
        <ecNumber evidence="10">4.2.2.2</ecNumber>
    </recommendedName>
</protein>
<evidence type="ECO:0000256" key="10">
    <source>
        <dbReference type="RuleBase" id="RU367009"/>
    </source>
</evidence>
<organism evidence="11 12">
    <name type="scientific">Morchella conica CCBAS932</name>
    <dbReference type="NCBI Taxonomy" id="1392247"/>
    <lineage>
        <taxon>Eukaryota</taxon>
        <taxon>Fungi</taxon>
        <taxon>Dikarya</taxon>
        <taxon>Ascomycota</taxon>
        <taxon>Pezizomycotina</taxon>
        <taxon>Pezizomycetes</taxon>
        <taxon>Pezizales</taxon>
        <taxon>Morchellaceae</taxon>
        <taxon>Morchella</taxon>
    </lineage>
</organism>
<dbReference type="EMBL" id="ML119116">
    <property type="protein sequence ID" value="RPB14809.1"/>
    <property type="molecule type" value="Genomic_DNA"/>
</dbReference>
<name>A0A3N4KZH7_9PEZI</name>
<keyword evidence="7 10" id="KW-0106">Calcium</keyword>
<evidence type="ECO:0000313" key="11">
    <source>
        <dbReference type="EMBL" id="RPB14809.1"/>
    </source>
</evidence>
<dbReference type="GO" id="GO:0005576">
    <property type="term" value="C:extracellular region"/>
    <property type="evidence" value="ECO:0007669"/>
    <property type="project" value="UniProtKB-SubCell"/>
</dbReference>
<evidence type="ECO:0000313" key="12">
    <source>
        <dbReference type="Proteomes" id="UP000277580"/>
    </source>
</evidence>
<dbReference type="AlphaFoldDB" id="A0A3N4KZH7"/>
<evidence type="ECO:0000256" key="1">
    <source>
        <dbReference type="ARBA" id="ARBA00000695"/>
    </source>
</evidence>
<dbReference type="InParanoid" id="A0A3N4KZH7"/>
<dbReference type="Pfam" id="PF03211">
    <property type="entry name" value="Pectate_lyase"/>
    <property type="match status" value="1"/>
</dbReference>
<keyword evidence="5 10" id="KW-0964">Secreted</keyword>
<dbReference type="PANTHER" id="PTHR33407">
    <property type="entry name" value="PECTATE LYASE F-RELATED"/>
    <property type="match status" value="1"/>
</dbReference>
<evidence type="ECO:0000256" key="5">
    <source>
        <dbReference type="ARBA" id="ARBA00022525"/>
    </source>
</evidence>
<dbReference type="GO" id="GO:0045490">
    <property type="term" value="P:pectin catabolic process"/>
    <property type="evidence" value="ECO:0007669"/>
    <property type="project" value="TreeGrafter"/>
</dbReference>
<evidence type="ECO:0000256" key="9">
    <source>
        <dbReference type="ARBA" id="ARBA00025679"/>
    </source>
</evidence>
<dbReference type="STRING" id="1392247.A0A3N4KZH7"/>
<evidence type="ECO:0000256" key="6">
    <source>
        <dbReference type="ARBA" id="ARBA00022729"/>
    </source>
</evidence>
<proteinExistence type="inferred from homology"/>
<reference evidence="11 12" key="1">
    <citation type="journal article" date="2018" name="Nat. Ecol. Evol.">
        <title>Pezizomycetes genomes reveal the molecular basis of ectomycorrhizal truffle lifestyle.</title>
        <authorList>
            <person name="Murat C."/>
            <person name="Payen T."/>
            <person name="Noel B."/>
            <person name="Kuo A."/>
            <person name="Morin E."/>
            <person name="Chen J."/>
            <person name="Kohler A."/>
            <person name="Krizsan K."/>
            <person name="Balestrini R."/>
            <person name="Da Silva C."/>
            <person name="Montanini B."/>
            <person name="Hainaut M."/>
            <person name="Levati E."/>
            <person name="Barry K.W."/>
            <person name="Belfiori B."/>
            <person name="Cichocki N."/>
            <person name="Clum A."/>
            <person name="Dockter R.B."/>
            <person name="Fauchery L."/>
            <person name="Guy J."/>
            <person name="Iotti M."/>
            <person name="Le Tacon F."/>
            <person name="Lindquist E.A."/>
            <person name="Lipzen A."/>
            <person name="Malagnac F."/>
            <person name="Mello A."/>
            <person name="Molinier V."/>
            <person name="Miyauchi S."/>
            <person name="Poulain J."/>
            <person name="Riccioni C."/>
            <person name="Rubini A."/>
            <person name="Sitrit Y."/>
            <person name="Splivallo R."/>
            <person name="Traeger S."/>
            <person name="Wang M."/>
            <person name="Zifcakova L."/>
            <person name="Wipf D."/>
            <person name="Zambonelli A."/>
            <person name="Paolocci F."/>
            <person name="Nowrousian M."/>
            <person name="Ottonello S."/>
            <person name="Baldrian P."/>
            <person name="Spatafora J.W."/>
            <person name="Henrissat B."/>
            <person name="Nagy L.G."/>
            <person name="Aury J.M."/>
            <person name="Wincker P."/>
            <person name="Grigoriev I.V."/>
            <person name="Bonfante P."/>
            <person name="Martin F.M."/>
        </authorList>
    </citation>
    <scope>NUCLEOTIDE SEQUENCE [LARGE SCALE GENOMIC DNA]</scope>
    <source>
        <strain evidence="11 12">CCBAS932</strain>
    </source>
</reference>
<comment type="cofactor">
    <cofactor evidence="2 10">
        <name>Ca(2+)</name>
        <dbReference type="ChEBI" id="CHEBI:29108"/>
    </cofactor>
</comment>
<keyword evidence="6 10" id="KW-0732">Signal</keyword>
<evidence type="ECO:0000256" key="3">
    <source>
        <dbReference type="ARBA" id="ARBA00004613"/>
    </source>
</evidence>
<comment type="similarity">
    <text evidence="4 10">Belongs to the polysaccharide lyase 3 family.</text>
</comment>
<accession>A0A3N4KZH7</accession>
<dbReference type="InterPro" id="IPR011050">
    <property type="entry name" value="Pectin_lyase_fold/virulence"/>
</dbReference>
<dbReference type="InterPro" id="IPR004898">
    <property type="entry name" value="Pectate_lyase_PlyH/PlyE-like"/>
</dbReference>
<comment type="function">
    <text evidence="9 10">Pectinolytic enzyme consist of four classes of enzymes: pectin lyase, polygalacturonase, pectin methylesterase and rhamnogalacturonase. Among pectinolytic enzymes, pectin lyase is the most important in depolymerization of pectin, since it cleaves internal glycosidic bonds of highly methylated pectins. Favors pectate, the anion, over pectin, the methyl ester.</text>
</comment>
<keyword evidence="12" id="KW-1185">Reference proteome</keyword>
<evidence type="ECO:0000256" key="8">
    <source>
        <dbReference type="ARBA" id="ARBA00023239"/>
    </source>
</evidence>
<feature type="signal peptide" evidence="10">
    <location>
        <begin position="1"/>
        <end position="19"/>
    </location>
</feature>
<dbReference type="OrthoDB" id="441042at2759"/>
<keyword evidence="8 10" id="KW-0456">Lyase</keyword>
<comment type="catalytic activity">
    <reaction evidence="1 10">
        <text>Eliminative cleavage of (1-&gt;4)-alpha-D-galacturonan to give oligosaccharides with 4-deoxy-alpha-D-galact-4-enuronosyl groups at their non-reducing ends.</text>
        <dbReference type="EC" id="4.2.2.2"/>
    </reaction>
</comment>
<gene>
    <name evidence="11" type="ORF">P167DRAFT_572093</name>
</gene>
<feature type="chain" id="PRO_5025090169" description="Pectate lyase" evidence="10">
    <location>
        <begin position="20"/>
        <end position="247"/>
    </location>
</feature>
<dbReference type="PANTHER" id="PTHR33407:SF9">
    <property type="entry name" value="PECTATE LYASE F-RELATED"/>
    <property type="match status" value="1"/>
</dbReference>
<evidence type="ECO:0000256" key="7">
    <source>
        <dbReference type="ARBA" id="ARBA00022837"/>
    </source>
</evidence>
<dbReference type="Proteomes" id="UP000277580">
    <property type="component" value="Unassembled WGS sequence"/>
</dbReference>
<evidence type="ECO:0000256" key="2">
    <source>
        <dbReference type="ARBA" id="ARBA00001913"/>
    </source>
</evidence>
<comment type="subcellular location">
    <subcellularLocation>
        <location evidence="3 10">Secreted</location>
    </subcellularLocation>
</comment>
<dbReference type="Gene3D" id="2.160.20.10">
    <property type="entry name" value="Single-stranded right-handed beta-helix, Pectin lyase-like"/>
    <property type="match status" value="1"/>
</dbReference>
<dbReference type="EC" id="4.2.2.2" evidence="10"/>
<evidence type="ECO:0000256" key="4">
    <source>
        <dbReference type="ARBA" id="ARBA00006463"/>
    </source>
</evidence>
<dbReference type="SUPFAM" id="SSF51126">
    <property type="entry name" value="Pectin lyase-like"/>
    <property type="match status" value="1"/>
</dbReference>
<dbReference type="InterPro" id="IPR012334">
    <property type="entry name" value="Pectin_lyas_fold"/>
</dbReference>
<sequence length="247" mass="25690">MKFLASSVAVAGLVTYVSAAATTVFPSAASSTTLSSPISVSGTYDGGMKRFNRNNGCNEGEGGDDDAVFILSSGATLKNVIIGSAQTEGVHCLGPCTIQNVWWEDVCEDALSIKQTSGTSYVIGGGARHASDKVIQHNGGGTVNVKDFFVEDFGKLYRSCGNCGTQYKRTFIASGVVAVDGGTLAGINTNYGDTATISSTCTSEVTDICQRYTGNDDGDEPVKTGAGNDGTYCKYDSTVTRRSTCYA</sequence>